<protein>
    <submittedName>
        <fullName evidence="2">Uncharacterized protein</fullName>
    </submittedName>
</protein>
<feature type="region of interest" description="Disordered" evidence="1">
    <location>
        <begin position="323"/>
        <end position="388"/>
    </location>
</feature>
<feature type="compositionally biased region" description="Low complexity" evidence="1">
    <location>
        <begin position="214"/>
        <end position="228"/>
    </location>
</feature>
<dbReference type="OrthoDB" id="3319337at2759"/>
<feature type="region of interest" description="Disordered" evidence="1">
    <location>
        <begin position="259"/>
        <end position="278"/>
    </location>
</feature>
<reference evidence="2 3" key="1">
    <citation type="submission" date="2014-04" db="EMBL/GenBank/DDBJ databases">
        <authorList>
            <consortium name="DOE Joint Genome Institute"/>
            <person name="Kuo A."/>
            <person name="Girlanda M."/>
            <person name="Perotto S."/>
            <person name="Kohler A."/>
            <person name="Nagy L.G."/>
            <person name="Floudas D."/>
            <person name="Copeland A."/>
            <person name="Barry K.W."/>
            <person name="Cichocki N."/>
            <person name="Veneault-Fourrey C."/>
            <person name="LaButti K."/>
            <person name="Lindquist E.A."/>
            <person name="Lipzen A."/>
            <person name="Lundell T."/>
            <person name="Morin E."/>
            <person name="Murat C."/>
            <person name="Sun H."/>
            <person name="Tunlid A."/>
            <person name="Henrissat B."/>
            <person name="Grigoriev I.V."/>
            <person name="Hibbett D.S."/>
            <person name="Martin F."/>
            <person name="Nordberg H.P."/>
            <person name="Cantor M.N."/>
            <person name="Hua S.X."/>
        </authorList>
    </citation>
    <scope>NUCLEOTIDE SEQUENCE [LARGE SCALE GENOMIC DNA]</scope>
    <source>
        <strain evidence="2 3">MUT 4182</strain>
    </source>
</reference>
<proteinExistence type="predicted"/>
<reference evidence="3" key="2">
    <citation type="submission" date="2015-01" db="EMBL/GenBank/DDBJ databases">
        <title>Evolutionary Origins and Diversification of the Mycorrhizal Mutualists.</title>
        <authorList>
            <consortium name="DOE Joint Genome Institute"/>
            <consortium name="Mycorrhizal Genomics Consortium"/>
            <person name="Kohler A."/>
            <person name="Kuo A."/>
            <person name="Nagy L.G."/>
            <person name="Floudas D."/>
            <person name="Copeland A."/>
            <person name="Barry K.W."/>
            <person name="Cichocki N."/>
            <person name="Veneault-Fourrey C."/>
            <person name="LaButti K."/>
            <person name="Lindquist E.A."/>
            <person name="Lipzen A."/>
            <person name="Lundell T."/>
            <person name="Morin E."/>
            <person name="Murat C."/>
            <person name="Riley R."/>
            <person name="Ohm R."/>
            <person name="Sun H."/>
            <person name="Tunlid A."/>
            <person name="Henrissat B."/>
            <person name="Grigoriev I.V."/>
            <person name="Hibbett D.S."/>
            <person name="Martin F."/>
        </authorList>
    </citation>
    <scope>NUCLEOTIDE SEQUENCE [LARGE SCALE GENOMIC DNA]</scope>
    <source>
        <strain evidence="3">MUT 4182</strain>
    </source>
</reference>
<dbReference type="AlphaFoldDB" id="A0A0C3Q137"/>
<gene>
    <name evidence="2" type="ORF">M407DRAFT_34145</name>
</gene>
<name>A0A0C3Q137_9AGAM</name>
<dbReference type="HOGENOM" id="CLU_712854_0_0_1"/>
<feature type="region of interest" description="Disordered" evidence="1">
    <location>
        <begin position="205"/>
        <end position="254"/>
    </location>
</feature>
<feature type="compositionally biased region" description="Low complexity" evidence="1">
    <location>
        <begin position="245"/>
        <end position="254"/>
    </location>
</feature>
<organism evidence="2 3">
    <name type="scientific">Tulasnella calospora MUT 4182</name>
    <dbReference type="NCBI Taxonomy" id="1051891"/>
    <lineage>
        <taxon>Eukaryota</taxon>
        <taxon>Fungi</taxon>
        <taxon>Dikarya</taxon>
        <taxon>Basidiomycota</taxon>
        <taxon>Agaricomycotina</taxon>
        <taxon>Agaricomycetes</taxon>
        <taxon>Cantharellales</taxon>
        <taxon>Tulasnellaceae</taxon>
        <taxon>Tulasnella</taxon>
    </lineage>
</organism>
<accession>A0A0C3Q137</accession>
<feature type="non-terminal residue" evidence="2">
    <location>
        <position position="388"/>
    </location>
</feature>
<evidence type="ECO:0000313" key="2">
    <source>
        <dbReference type="EMBL" id="KIO16216.1"/>
    </source>
</evidence>
<sequence length="388" mass="41041">MMVSSTATRGGDSFAVDVALAATTTLEAPQPLPPSGFVSCPTQHGLGRSNDENLLQAIVRSISYRLEKLSLSDEPALESPTTTIGYPVYTATPAGTDSTPSKNSARPSLRNIKPKLLGNFSNALKAGLQKSIRKRANTKKNHAPIPPLPVSPCSPVEHQESLIGQIVDHLDGLPASDALEANPYSRDTRFHELFTFAVRGTPGQEATNPTFLQPVSPATSSSTSTVPTLGDFVANDSMDEDEQQPPSARPASPMAMDLEGTEASSDASLDPESPQALFEESAGRDICATLPELTDSIMSDGEQTLSDSEAAHTMEPTDTVMINASSTETASPEVFDRGINMDDGDDGKDPSPLEQATMDVVRPTQDSPASDDRILDTNPGRNPAPVIS</sequence>
<dbReference type="Proteomes" id="UP000054248">
    <property type="component" value="Unassembled WGS sequence"/>
</dbReference>
<keyword evidence="3" id="KW-1185">Reference proteome</keyword>
<dbReference type="EMBL" id="KN823633">
    <property type="protein sequence ID" value="KIO16216.1"/>
    <property type="molecule type" value="Genomic_DNA"/>
</dbReference>
<evidence type="ECO:0000256" key="1">
    <source>
        <dbReference type="SAM" id="MobiDB-lite"/>
    </source>
</evidence>
<evidence type="ECO:0000313" key="3">
    <source>
        <dbReference type="Proteomes" id="UP000054248"/>
    </source>
</evidence>